<accession>A0A8E0QTX1</accession>
<dbReference type="RefSeq" id="XP_043148678.1">
    <property type="nucleotide sequence ID" value="XM_043292743.1"/>
</dbReference>
<protein>
    <submittedName>
        <fullName evidence="1">Uncharacterized protein</fullName>
    </submittedName>
</protein>
<dbReference type="GeneID" id="66995332"/>
<sequence>MRERKAYIVVIILVPLRTLKHTEKEVMSALGKLTNSIFSATNENNVQLAAINFDFTLLKFEAPKEFGPLGSALSRRRRQDAEEGQPHRTARRLGALFEDLIPDSPRLIESFGTRVSQVVQTPGVSPPGSGIDGPFEPYVGADGTTLWAAATSGVASIGVYLLSCLLARAWDAKQATAIWVELIKQRKQEIEQTYAENRIVAAATLFAARQEISRDDLARWDNSARSWLRSADRAKQFEVAQLNLIQRNLTLPVPANTSTYASVISTWQQTMLGLEALLGGTPIMISNGSLLLAFSSWHLFPDLILLGNKTTHVKFRDQLFPPGGTGTINSEEASDPNLEGGLKWSLTLSHLKYYGDPVVARSKQDFTRVTFRQFKVVLLGSLCREWKMSPREIDLVAQWLLDIWSILGELASDARSRFQWLKHLVDAAQDLLHCGGLMKQTTTQLVQYGHRRGKSFLLDRSEFLVPYFGICNHRTLAALSQHNDRDCAIAYLRQLAVELRLGPEDAVICYALGASQCTDPKMVQHWEIASAVAQAAQNRKRDLDGHLLSSEQRHSRLFMKRLHNQGFSNKPISLESLMSKCIEQGENCSVITTSQPICQKNQKGPKISIEVPDFPVFDPSAATGRVSLDECSRQWTKYILIYGDWRLGLYVKESGPEQYSMELHDTAVSAAKGLLSPASKIQEFEKANIDPGMLADYLSLIAVEEPPKSTDPWSWPKEDSAYNRRAPGMSMVRAYSFLPINFCNSLHGFSMAAEVYENLGDATVSLKILSQPLYEASWLPDPLWFPLTISKLPVALIQCTAANFLPAALPHLDRANAFSCIARFETGLIDLDPKDIGTALALCSEDSIFVAAVVLSDPFDRPASHDIRRILGNIGHPGLTLLVAPQEPRIRKPSDAFNVVAHASYDFQREDNFTGTSLHLSFTDWKFPLNPGDERTIDQEVMVVESVISVLDRGRWVADLDITCIDFEQLSRVANVCGKHERNAHDSNYDYFSIDSWDELLDVPEGVGVFRAHANWAARLAAVSILSQQSQAHSVAVFGCQPVCFKCFEEEREEGVRFLTNHESPLPSICID</sequence>
<dbReference type="Proteomes" id="UP000036893">
    <property type="component" value="Unassembled WGS sequence"/>
</dbReference>
<organism evidence="1 2">
    <name type="scientific">Aspergillus udagawae</name>
    <dbReference type="NCBI Taxonomy" id="91492"/>
    <lineage>
        <taxon>Eukaryota</taxon>
        <taxon>Fungi</taxon>
        <taxon>Dikarya</taxon>
        <taxon>Ascomycota</taxon>
        <taxon>Pezizomycotina</taxon>
        <taxon>Eurotiomycetes</taxon>
        <taxon>Eurotiomycetidae</taxon>
        <taxon>Eurotiales</taxon>
        <taxon>Aspergillaceae</taxon>
        <taxon>Aspergillus</taxon>
        <taxon>Aspergillus subgen. Fumigati</taxon>
    </lineage>
</organism>
<gene>
    <name evidence="1" type="ORF">Aud_007855</name>
</gene>
<evidence type="ECO:0000313" key="1">
    <source>
        <dbReference type="EMBL" id="GIC91412.1"/>
    </source>
</evidence>
<reference evidence="1" key="1">
    <citation type="journal article" date="2015" name="Genome Announc.">
        <title>Draft Genome Sequence of the Pathogenic Filamentous Fungus Aspergillus udagawae Strain IFM 46973T.</title>
        <authorList>
            <person name="Kusuya Y."/>
            <person name="Takahashi-Nakaguchi A."/>
            <person name="Takahashi H."/>
            <person name="Yaguchi T."/>
        </authorList>
    </citation>
    <scope>NUCLEOTIDE SEQUENCE</scope>
    <source>
        <strain evidence="1">IFM 46973</strain>
    </source>
</reference>
<dbReference type="EMBL" id="BBXM02000006">
    <property type="protein sequence ID" value="GIC91412.1"/>
    <property type="molecule type" value="Genomic_DNA"/>
</dbReference>
<dbReference type="AlphaFoldDB" id="A0A8E0QTX1"/>
<name>A0A8E0QTX1_9EURO</name>
<comment type="caution">
    <text evidence="1">The sequence shown here is derived from an EMBL/GenBank/DDBJ whole genome shotgun (WGS) entry which is preliminary data.</text>
</comment>
<proteinExistence type="predicted"/>
<evidence type="ECO:0000313" key="2">
    <source>
        <dbReference type="Proteomes" id="UP000036893"/>
    </source>
</evidence>
<reference evidence="1" key="2">
    <citation type="submission" date="2021-01" db="EMBL/GenBank/DDBJ databases">
        <title>Pan-genome distribution and transcriptional activeness of fungal secondary metabolism genes in Aspergillus section Fumigati.</title>
        <authorList>
            <person name="Takahashi H."/>
            <person name="Umemura M."/>
            <person name="Ninomiya A."/>
            <person name="Kusuya Y."/>
            <person name="Urayama S."/>
            <person name="Shimizu M."/>
            <person name="Watanabe A."/>
            <person name="Kamei K."/>
            <person name="Yaguchi T."/>
            <person name="Hagiwara D."/>
        </authorList>
    </citation>
    <scope>NUCLEOTIDE SEQUENCE</scope>
    <source>
        <strain evidence="1">IFM 46973</strain>
    </source>
</reference>